<dbReference type="Proteomes" id="UP001163739">
    <property type="component" value="Chromosome"/>
</dbReference>
<gene>
    <name evidence="1" type="ORF">NKI27_09960</name>
</gene>
<sequence length="97" mass="11052">MADKKVYQDWSDSAAKVRAIASDSSLELWQKRHLVAGAYAGLALEGLKSKHRHKILGGFSKMNGILSQYTLNTYDEYQIIKEEDLREIVRIVMLLEP</sequence>
<evidence type="ECO:0000313" key="2">
    <source>
        <dbReference type="Proteomes" id="UP001163739"/>
    </source>
</evidence>
<dbReference type="RefSeq" id="WP_265045914.1">
    <property type="nucleotide sequence ID" value="NZ_CP100390.1"/>
</dbReference>
<evidence type="ECO:0000313" key="1">
    <source>
        <dbReference type="EMBL" id="UZE94420.1"/>
    </source>
</evidence>
<protein>
    <submittedName>
        <fullName evidence="1">Uncharacterized protein</fullName>
    </submittedName>
</protein>
<organism evidence="1 2">
    <name type="scientific">Alkalimarinus alittae</name>
    <dbReference type="NCBI Taxonomy" id="2961619"/>
    <lineage>
        <taxon>Bacteria</taxon>
        <taxon>Pseudomonadati</taxon>
        <taxon>Pseudomonadota</taxon>
        <taxon>Gammaproteobacteria</taxon>
        <taxon>Alteromonadales</taxon>
        <taxon>Alteromonadaceae</taxon>
        <taxon>Alkalimarinus</taxon>
    </lineage>
</organism>
<proteinExistence type="predicted"/>
<name>A0ABY6MX89_9ALTE</name>
<accession>A0ABY6MX89</accession>
<dbReference type="EMBL" id="CP100390">
    <property type="protein sequence ID" value="UZE94420.1"/>
    <property type="molecule type" value="Genomic_DNA"/>
</dbReference>
<reference evidence="1" key="1">
    <citation type="submission" date="2022-06" db="EMBL/GenBank/DDBJ databases">
        <title>Alkalimarinus sp. nov., isolated from gut of a Alitta virens.</title>
        <authorList>
            <person name="Yang A.I."/>
            <person name="Shin N.-R."/>
        </authorList>
    </citation>
    <scope>NUCLEOTIDE SEQUENCE</scope>
    <source>
        <strain evidence="1">A2M4</strain>
    </source>
</reference>
<keyword evidence="2" id="KW-1185">Reference proteome</keyword>